<dbReference type="OrthoDB" id="2830640at2759"/>
<evidence type="ECO:0008006" key="4">
    <source>
        <dbReference type="Google" id="ProtNLM"/>
    </source>
</evidence>
<evidence type="ECO:0000256" key="1">
    <source>
        <dbReference type="SAM" id="Phobius"/>
    </source>
</evidence>
<organism evidence="2 3">
    <name type="scientific">Ascobolus immersus RN42</name>
    <dbReference type="NCBI Taxonomy" id="1160509"/>
    <lineage>
        <taxon>Eukaryota</taxon>
        <taxon>Fungi</taxon>
        <taxon>Dikarya</taxon>
        <taxon>Ascomycota</taxon>
        <taxon>Pezizomycotina</taxon>
        <taxon>Pezizomycetes</taxon>
        <taxon>Pezizales</taxon>
        <taxon>Ascobolaceae</taxon>
        <taxon>Ascobolus</taxon>
    </lineage>
</organism>
<feature type="transmembrane region" description="Helical" evidence="1">
    <location>
        <begin position="404"/>
        <end position="428"/>
    </location>
</feature>
<keyword evidence="3" id="KW-1185">Reference proteome</keyword>
<feature type="transmembrane region" description="Helical" evidence="1">
    <location>
        <begin position="440"/>
        <end position="458"/>
    </location>
</feature>
<dbReference type="AlphaFoldDB" id="A0A3N4HUU6"/>
<name>A0A3N4HUU6_ASCIM</name>
<evidence type="ECO:0000313" key="3">
    <source>
        <dbReference type="Proteomes" id="UP000275078"/>
    </source>
</evidence>
<proteinExistence type="predicted"/>
<dbReference type="Gene3D" id="1.20.58.340">
    <property type="entry name" value="Magnesium transport protein CorA, transmembrane region"/>
    <property type="match status" value="1"/>
</dbReference>
<gene>
    <name evidence="2" type="ORF">BJ508DRAFT_350908</name>
</gene>
<reference evidence="2 3" key="1">
    <citation type="journal article" date="2018" name="Nat. Ecol. Evol.">
        <title>Pezizomycetes genomes reveal the molecular basis of ectomycorrhizal truffle lifestyle.</title>
        <authorList>
            <person name="Murat C."/>
            <person name="Payen T."/>
            <person name="Noel B."/>
            <person name="Kuo A."/>
            <person name="Morin E."/>
            <person name="Chen J."/>
            <person name="Kohler A."/>
            <person name="Krizsan K."/>
            <person name="Balestrini R."/>
            <person name="Da Silva C."/>
            <person name="Montanini B."/>
            <person name="Hainaut M."/>
            <person name="Levati E."/>
            <person name="Barry K.W."/>
            <person name="Belfiori B."/>
            <person name="Cichocki N."/>
            <person name="Clum A."/>
            <person name="Dockter R.B."/>
            <person name="Fauchery L."/>
            <person name="Guy J."/>
            <person name="Iotti M."/>
            <person name="Le Tacon F."/>
            <person name="Lindquist E.A."/>
            <person name="Lipzen A."/>
            <person name="Malagnac F."/>
            <person name="Mello A."/>
            <person name="Molinier V."/>
            <person name="Miyauchi S."/>
            <person name="Poulain J."/>
            <person name="Riccioni C."/>
            <person name="Rubini A."/>
            <person name="Sitrit Y."/>
            <person name="Splivallo R."/>
            <person name="Traeger S."/>
            <person name="Wang M."/>
            <person name="Zifcakova L."/>
            <person name="Wipf D."/>
            <person name="Zambonelli A."/>
            <person name="Paolocci F."/>
            <person name="Nowrousian M."/>
            <person name="Ottonello S."/>
            <person name="Baldrian P."/>
            <person name="Spatafora J.W."/>
            <person name="Henrissat B."/>
            <person name="Nagy L.G."/>
            <person name="Aury J.M."/>
            <person name="Wincker P."/>
            <person name="Grigoriev I.V."/>
            <person name="Bonfante P."/>
            <person name="Martin F.M."/>
        </authorList>
    </citation>
    <scope>NUCLEOTIDE SEQUENCE [LARGE SCALE GENOMIC DNA]</scope>
    <source>
        <strain evidence="2 3">RN42</strain>
    </source>
</reference>
<protein>
    <recommendedName>
        <fullName evidence="4">Cora-domain-containing protein</fullName>
    </recommendedName>
</protein>
<keyword evidence="1" id="KW-1133">Transmembrane helix</keyword>
<keyword evidence="1" id="KW-0472">Membrane</keyword>
<evidence type="ECO:0000313" key="2">
    <source>
        <dbReference type="EMBL" id="RPA77027.1"/>
    </source>
</evidence>
<dbReference type="Proteomes" id="UP000275078">
    <property type="component" value="Unassembled WGS sequence"/>
</dbReference>
<sequence>MEEIGWDALKRQMTTKGQIRQDIVLQAGNTALESAQFDRYRILVSSSGDTTVPDWCTPFELNSTMPFDSDTGQSAASKSGVVTANMELIYIPLDYFGLCKSNVDLGKMEEMFRRSQIEPYFLSLRMGHGNIQQGLYPDGFHWTKRTNIQTGYPCYSFLYATLLNPFVVAWSFEPHTCTTRAIMYDPFRIAGHIFLEKLQQLQRFIHSPYVLGACLSFHWIFSNQHTPDITDVITESEVVTGHKVNTDYANDSNAEQNAGIDAKLIEVSTKVTMTAEMTQGRLNEMYSLDTLYDHILSEKNPFATPEALALQLTGIGTSHSRSSKQADVDVQFDGRIFSSTESLIEVVRMAKAQAGGSVFFLKWFLSRARAQQSVIFNVLTHHDAQVNLSLAEAMREDSISMKTVAIMTMAFLPATFFAAVFAIPTLKWEENQDSVVQDGFWIYLGISIAATALVFIVWDLNTKSGLKRAVKKIIEKNARDSVQAEAVTRQGWQVQSAKSSGFEDRYQKMKEKLRRVVVQAHAVGPSSNSEDLAVP</sequence>
<keyword evidence="1" id="KW-0812">Transmembrane</keyword>
<dbReference type="STRING" id="1160509.A0A3N4HUU6"/>
<dbReference type="EMBL" id="ML119733">
    <property type="protein sequence ID" value="RPA77027.1"/>
    <property type="molecule type" value="Genomic_DNA"/>
</dbReference>
<accession>A0A3N4HUU6</accession>